<evidence type="ECO:0008006" key="3">
    <source>
        <dbReference type="Google" id="ProtNLM"/>
    </source>
</evidence>
<keyword evidence="2" id="KW-1185">Reference proteome</keyword>
<gene>
    <name evidence="1" type="ORF">TIFTF001_019545</name>
</gene>
<organism evidence="1 2">
    <name type="scientific">Ficus carica</name>
    <name type="common">Common fig</name>
    <dbReference type="NCBI Taxonomy" id="3494"/>
    <lineage>
        <taxon>Eukaryota</taxon>
        <taxon>Viridiplantae</taxon>
        <taxon>Streptophyta</taxon>
        <taxon>Embryophyta</taxon>
        <taxon>Tracheophyta</taxon>
        <taxon>Spermatophyta</taxon>
        <taxon>Magnoliopsida</taxon>
        <taxon>eudicotyledons</taxon>
        <taxon>Gunneridae</taxon>
        <taxon>Pentapetalae</taxon>
        <taxon>rosids</taxon>
        <taxon>fabids</taxon>
        <taxon>Rosales</taxon>
        <taxon>Moraceae</taxon>
        <taxon>Ficeae</taxon>
        <taxon>Ficus</taxon>
    </lineage>
</organism>
<reference evidence="1" key="1">
    <citation type="submission" date="2023-07" db="EMBL/GenBank/DDBJ databases">
        <title>draft genome sequence of fig (Ficus carica).</title>
        <authorList>
            <person name="Takahashi T."/>
            <person name="Nishimura K."/>
        </authorList>
    </citation>
    <scope>NUCLEOTIDE SEQUENCE</scope>
</reference>
<dbReference type="EMBL" id="BTGU01000033">
    <property type="protein sequence ID" value="GMN50377.1"/>
    <property type="molecule type" value="Genomic_DNA"/>
</dbReference>
<comment type="caution">
    <text evidence="1">The sequence shown here is derived from an EMBL/GenBank/DDBJ whole genome shotgun (WGS) entry which is preliminary data.</text>
</comment>
<protein>
    <recommendedName>
        <fullName evidence="3">F-box associated domain-containing protein</fullName>
    </recommendedName>
</protein>
<accession>A0AA88AGL0</accession>
<sequence length="97" mass="11370">MFEDDHSIELWAMKEYGVEGSWTKLYRLGLFHVLQHPRRWLSTFEVGFNGMALVHEDRRLLVLRPSSSGEDFDIVFDGHHVGCYVNYRESLVPISQD</sequence>
<proteinExistence type="predicted"/>
<dbReference type="Proteomes" id="UP001187192">
    <property type="component" value="Unassembled WGS sequence"/>
</dbReference>
<evidence type="ECO:0000313" key="1">
    <source>
        <dbReference type="EMBL" id="GMN50377.1"/>
    </source>
</evidence>
<evidence type="ECO:0000313" key="2">
    <source>
        <dbReference type="Proteomes" id="UP001187192"/>
    </source>
</evidence>
<name>A0AA88AGL0_FICCA</name>
<dbReference type="AlphaFoldDB" id="A0AA88AGL0"/>